<evidence type="ECO:0000256" key="1">
    <source>
        <dbReference type="ARBA" id="ARBA00010923"/>
    </source>
</evidence>
<dbReference type="EMBL" id="VSSQ01092857">
    <property type="protein sequence ID" value="MPN37929.1"/>
    <property type="molecule type" value="Genomic_DNA"/>
</dbReference>
<keyword evidence="3" id="KW-0238">DNA-binding</keyword>
<dbReference type="InterPro" id="IPR000055">
    <property type="entry name" value="Restrct_endonuc_typeI_TRD"/>
</dbReference>
<accession>A0A645HIA6</accession>
<organism evidence="5">
    <name type="scientific">bioreactor metagenome</name>
    <dbReference type="NCBI Taxonomy" id="1076179"/>
    <lineage>
        <taxon>unclassified sequences</taxon>
        <taxon>metagenomes</taxon>
        <taxon>ecological metagenomes</taxon>
    </lineage>
</organism>
<evidence type="ECO:0000256" key="2">
    <source>
        <dbReference type="ARBA" id="ARBA00022747"/>
    </source>
</evidence>
<evidence type="ECO:0000313" key="5">
    <source>
        <dbReference type="EMBL" id="MPN37929.1"/>
    </source>
</evidence>
<dbReference type="PANTHER" id="PTHR30408:SF13">
    <property type="entry name" value="TYPE I RESTRICTION ENZYME HINDI SPECIFICITY SUBUNIT"/>
    <property type="match status" value="1"/>
</dbReference>
<dbReference type="Gene3D" id="3.90.220.20">
    <property type="entry name" value="DNA methylase specificity domains"/>
    <property type="match status" value="1"/>
</dbReference>
<evidence type="ECO:0000256" key="3">
    <source>
        <dbReference type="ARBA" id="ARBA00023125"/>
    </source>
</evidence>
<dbReference type="Pfam" id="PF01420">
    <property type="entry name" value="Methylase_S"/>
    <property type="match status" value="1"/>
</dbReference>
<dbReference type="SUPFAM" id="SSF116734">
    <property type="entry name" value="DNA methylase specificity domain"/>
    <property type="match status" value="1"/>
</dbReference>
<dbReference type="InterPro" id="IPR052021">
    <property type="entry name" value="Type-I_RS_S_subunit"/>
</dbReference>
<reference evidence="5" key="1">
    <citation type="submission" date="2019-08" db="EMBL/GenBank/DDBJ databases">
        <authorList>
            <person name="Kucharzyk K."/>
            <person name="Murdoch R.W."/>
            <person name="Higgins S."/>
            <person name="Loffler F."/>
        </authorList>
    </citation>
    <scope>NUCLEOTIDE SEQUENCE</scope>
</reference>
<dbReference type="PANTHER" id="PTHR30408">
    <property type="entry name" value="TYPE-1 RESTRICTION ENZYME ECOKI SPECIFICITY PROTEIN"/>
    <property type="match status" value="1"/>
</dbReference>
<name>A0A645HIA6_9ZZZZ</name>
<evidence type="ECO:0000259" key="4">
    <source>
        <dbReference type="Pfam" id="PF01420"/>
    </source>
</evidence>
<sequence>MMTSRATIGAIGINTKVACTNQGFITCIPNKKLPLTFLFYWLKLNKEFFISLSTGATFAELTKSAFKRVDIIIPDTEVVKKYDEIVKPIFNQLQNLQQQSQTLKQTRDLLLPRLISGKLRVRDAENELEKV</sequence>
<keyword evidence="2" id="KW-0680">Restriction system</keyword>
<comment type="caution">
    <text evidence="5">The sequence shown here is derived from an EMBL/GenBank/DDBJ whole genome shotgun (WGS) entry which is preliminary data.</text>
</comment>
<gene>
    <name evidence="5" type="ORF">SDC9_185450</name>
</gene>
<dbReference type="GO" id="GO:0009307">
    <property type="term" value="P:DNA restriction-modification system"/>
    <property type="evidence" value="ECO:0007669"/>
    <property type="project" value="UniProtKB-KW"/>
</dbReference>
<feature type="domain" description="Type I restriction modification DNA specificity" evidence="4">
    <location>
        <begin position="3"/>
        <end position="104"/>
    </location>
</feature>
<dbReference type="AlphaFoldDB" id="A0A645HIA6"/>
<dbReference type="InterPro" id="IPR044946">
    <property type="entry name" value="Restrct_endonuc_typeI_TRD_sf"/>
</dbReference>
<dbReference type="GO" id="GO:0003677">
    <property type="term" value="F:DNA binding"/>
    <property type="evidence" value="ECO:0007669"/>
    <property type="project" value="UniProtKB-KW"/>
</dbReference>
<protein>
    <recommendedName>
        <fullName evidence="4">Type I restriction modification DNA specificity domain-containing protein</fullName>
    </recommendedName>
</protein>
<comment type="similarity">
    <text evidence="1">Belongs to the type-I restriction system S methylase family.</text>
</comment>
<proteinExistence type="inferred from homology"/>